<dbReference type="Gramene" id="AET2Gv20463000.2">
    <property type="protein sequence ID" value="AET2Gv20463000.2"/>
    <property type="gene ID" value="AET2Gv20463000"/>
</dbReference>
<accession>A0A453BD70</accession>
<sequence>NFTKSSATILHGDQAATEMIAHLGCPVATLPITYLGIPLSTRHPSATQVQPMVDAVAARLPTWKAWLM</sequence>
<evidence type="ECO:0000313" key="2">
    <source>
        <dbReference type="Proteomes" id="UP000015105"/>
    </source>
</evidence>
<name>A0A453BD70_AEGTS</name>
<reference evidence="1" key="5">
    <citation type="journal article" date="2021" name="G3 (Bethesda)">
        <title>Aegilops tauschii genome assembly Aet v5.0 features greater sequence contiguity and improved annotation.</title>
        <authorList>
            <person name="Wang L."/>
            <person name="Zhu T."/>
            <person name="Rodriguez J.C."/>
            <person name="Deal K.R."/>
            <person name="Dubcovsky J."/>
            <person name="McGuire P.E."/>
            <person name="Lux T."/>
            <person name="Spannagl M."/>
            <person name="Mayer K.F.X."/>
            <person name="Baldrich P."/>
            <person name="Meyers B.C."/>
            <person name="Huo N."/>
            <person name="Gu Y.Q."/>
            <person name="Zhou H."/>
            <person name="Devos K.M."/>
            <person name="Bennetzen J.L."/>
            <person name="Unver T."/>
            <person name="Budak H."/>
            <person name="Gulick P.J."/>
            <person name="Galiba G."/>
            <person name="Kalapos B."/>
            <person name="Nelson D.R."/>
            <person name="Li P."/>
            <person name="You F.M."/>
            <person name="Luo M.C."/>
            <person name="Dvorak J."/>
        </authorList>
    </citation>
    <scope>NUCLEOTIDE SEQUENCE [LARGE SCALE GENOMIC DNA]</scope>
    <source>
        <strain evidence="1">cv. AL8/78</strain>
    </source>
</reference>
<reference evidence="2" key="1">
    <citation type="journal article" date="2014" name="Science">
        <title>Ancient hybridizations among the ancestral genomes of bread wheat.</title>
        <authorList>
            <consortium name="International Wheat Genome Sequencing Consortium,"/>
            <person name="Marcussen T."/>
            <person name="Sandve S.R."/>
            <person name="Heier L."/>
            <person name="Spannagl M."/>
            <person name="Pfeifer M."/>
            <person name="Jakobsen K.S."/>
            <person name="Wulff B.B."/>
            <person name="Steuernagel B."/>
            <person name="Mayer K.F."/>
            <person name="Olsen O.A."/>
        </authorList>
    </citation>
    <scope>NUCLEOTIDE SEQUENCE [LARGE SCALE GENOMIC DNA]</scope>
    <source>
        <strain evidence="2">cv. AL8/78</strain>
    </source>
</reference>
<keyword evidence="2" id="KW-1185">Reference proteome</keyword>
<dbReference type="EnsemblPlants" id="AET2Gv20463000.2">
    <property type="protein sequence ID" value="AET2Gv20463000.2"/>
    <property type="gene ID" value="AET2Gv20463000"/>
</dbReference>
<dbReference type="EnsemblPlants" id="AET2Gv20463300.1">
    <property type="protein sequence ID" value="AET2Gv20463300.1"/>
    <property type="gene ID" value="AET2Gv20463300"/>
</dbReference>
<dbReference type="Proteomes" id="UP000015105">
    <property type="component" value="Chromosome 2D"/>
</dbReference>
<dbReference type="AlphaFoldDB" id="A0A453BD70"/>
<dbReference type="Gramene" id="AET2Gv20463300.1">
    <property type="protein sequence ID" value="AET2Gv20463300.1"/>
    <property type="gene ID" value="AET2Gv20463300"/>
</dbReference>
<organism evidence="1 2">
    <name type="scientific">Aegilops tauschii subsp. strangulata</name>
    <name type="common">Goatgrass</name>
    <dbReference type="NCBI Taxonomy" id="200361"/>
    <lineage>
        <taxon>Eukaryota</taxon>
        <taxon>Viridiplantae</taxon>
        <taxon>Streptophyta</taxon>
        <taxon>Embryophyta</taxon>
        <taxon>Tracheophyta</taxon>
        <taxon>Spermatophyta</taxon>
        <taxon>Magnoliopsida</taxon>
        <taxon>Liliopsida</taxon>
        <taxon>Poales</taxon>
        <taxon>Poaceae</taxon>
        <taxon>BOP clade</taxon>
        <taxon>Pooideae</taxon>
        <taxon>Triticodae</taxon>
        <taxon>Triticeae</taxon>
        <taxon>Triticinae</taxon>
        <taxon>Aegilops</taxon>
    </lineage>
</organism>
<reference evidence="1" key="4">
    <citation type="submission" date="2019-03" db="UniProtKB">
        <authorList>
            <consortium name="EnsemblPlants"/>
        </authorList>
    </citation>
    <scope>IDENTIFICATION</scope>
</reference>
<protein>
    <submittedName>
        <fullName evidence="1">Uncharacterized protein</fullName>
    </submittedName>
</protein>
<reference evidence="1" key="3">
    <citation type="journal article" date="2017" name="Nature">
        <title>Genome sequence of the progenitor of the wheat D genome Aegilops tauschii.</title>
        <authorList>
            <person name="Luo M.C."/>
            <person name="Gu Y.Q."/>
            <person name="Puiu D."/>
            <person name="Wang H."/>
            <person name="Twardziok S.O."/>
            <person name="Deal K.R."/>
            <person name="Huo N."/>
            <person name="Zhu T."/>
            <person name="Wang L."/>
            <person name="Wang Y."/>
            <person name="McGuire P.E."/>
            <person name="Liu S."/>
            <person name="Long H."/>
            <person name="Ramasamy R.K."/>
            <person name="Rodriguez J.C."/>
            <person name="Van S.L."/>
            <person name="Yuan L."/>
            <person name="Wang Z."/>
            <person name="Xia Z."/>
            <person name="Xiao L."/>
            <person name="Anderson O.D."/>
            <person name="Ouyang S."/>
            <person name="Liang Y."/>
            <person name="Zimin A.V."/>
            <person name="Pertea G."/>
            <person name="Qi P."/>
            <person name="Bennetzen J.L."/>
            <person name="Dai X."/>
            <person name="Dawson M.W."/>
            <person name="Muller H.G."/>
            <person name="Kugler K."/>
            <person name="Rivarola-Duarte L."/>
            <person name="Spannagl M."/>
            <person name="Mayer K.F.X."/>
            <person name="Lu F.H."/>
            <person name="Bevan M.W."/>
            <person name="Leroy P."/>
            <person name="Li P."/>
            <person name="You F.M."/>
            <person name="Sun Q."/>
            <person name="Liu Z."/>
            <person name="Lyons E."/>
            <person name="Wicker T."/>
            <person name="Salzberg S.L."/>
            <person name="Devos K.M."/>
            <person name="Dvorak J."/>
        </authorList>
    </citation>
    <scope>NUCLEOTIDE SEQUENCE [LARGE SCALE GENOMIC DNA]</scope>
    <source>
        <strain evidence="1">cv. AL8/78</strain>
    </source>
</reference>
<evidence type="ECO:0000313" key="1">
    <source>
        <dbReference type="EnsemblPlants" id="AET2Gv20463300.1"/>
    </source>
</evidence>
<proteinExistence type="predicted"/>
<reference evidence="2" key="2">
    <citation type="journal article" date="2017" name="Nat. Plants">
        <title>The Aegilops tauschii genome reveals multiple impacts of transposons.</title>
        <authorList>
            <person name="Zhao G."/>
            <person name="Zou C."/>
            <person name="Li K."/>
            <person name="Wang K."/>
            <person name="Li T."/>
            <person name="Gao L."/>
            <person name="Zhang X."/>
            <person name="Wang H."/>
            <person name="Yang Z."/>
            <person name="Liu X."/>
            <person name="Jiang W."/>
            <person name="Mao L."/>
            <person name="Kong X."/>
            <person name="Jiao Y."/>
            <person name="Jia J."/>
        </authorList>
    </citation>
    <scope>NUCLEOTIDE SEQUENCE [LARGE SCALE GENOMIC DNA]</scope>
    <source>
        <strain evidence="2">cv. AL8/78</strain>
    </source>
</reference>